<protein>
    <recommendedName>
        <fullName evidence="12">Cyclic peptide transporter</fullName>
    </recommendedName>
</protein>
<dbReference type="InterPro" id="IPR011527">
    <property type="entry name" value="ABC1_TM_dom"/>
</dbReference>
<comment type="subcellular location">
    <subcellularLocation>
        <location evidence="1">Cell membrane</location>
        <topology evidence="1">Multi-pass membrane protein</topology>
    </subcellularLocation>
</comment>
<evidence type="ECO:0000313" key="11">
    <source>
        <dbReference type="Proteomes" id="UP000192276"/>
    </source>
</evidence>
<sequence>MPEDESPKQVIMRYFLSLLSITRKIFGYRVFLFGIAAGLSNTALISIINETIKYGIDKKAPSLLLFFGYITALLLYFLLQYFYQSLLIKSAQTLILQSRETLIEKIRKSNLRSYEKVGSTRLFVLLAHDTNTIGTIATLSSSVIIALIVISGSLIYLLSISIKGFLLTVGIISVSLLITFSMQKANIKRIKKLLELETVFLNFIRNMLTGIKEVKMDSKISEGIYNTHLKPYMNDIHEKKTSNNISQARFALLGQLIFFITMGFILFVFPMLQISITRNPAQFVIVLLYILSPIQMLIPLIPQFSHIKATMERMASIKDMLEEEPLSHTTENSYKQFETISFKDVIYTYEPIADKPDFRLGPVNFDIQAGDLIFILGENGSGKSTLIKVLTGLYTANKGSIQLDDDPISHRNIQLYRNLFGVIFTDNHLFEHLYGVDDISTAHIDQLIEKTGLTEKVNFQENRFNTIDLSEGQKKRIALINVLLRDKPIYIFDEWAANQDPDFRDYFYNVLIPELNNQQKTVIVITHDDRYLHIAKRLFKMEDGLLEEVAMAGIDE</sequence>
<dbReference type="PROSITE" id="PS50893">
    <property type="entry name" value="ABC_TRANSPORTER_2"/>
    <property type="match status" value="1"/>
</dbReference>
<dbReference type="EMBL" id="LWBP01000001">
    <property type="protein sequence ID" value="OQP68648.1"/>
    <property type="molecule type" value="Genomic_DNA"/>
</dbReference>
<dbReference type="Gene3D" id="1.20.1560.10">
    <property type="entry name" value="ABC transporter type 1, transmembrane domain"/>
    <property type="match status" value="1"/>
</dbReference>
<reference evidence="11" key="1">
    <citation type="submission" date="2016-04" db="EMBL/GenBank/DDBJ databases">
        <authorList>
            <person name="Chen L."/>
            <person name="Zhuang W."/>
            <person name="Wang G."/>
        </authorList>
    </citation>
    <scope>NUCLEOTIDE SEQUENCE [LARGE SCALE GENOMIC DNA]</scope>
    <source>
        <strain evidence="11">208</strain>
    </source>
</reference>
<dbReference type="GO" id="GO:0015833">
    <property type="term" value="P:peptide transport"/>
    <property type="evidence" value="ECO:0007669"/>
    <property type="project" value="InterPro"/>
</dbReference>
<keyword evidence="6 7" id="KW-0472">Membrane</keyword>
<feature type="transmembrane region" description="Helical" evidence="7">
    <location>
        <begin position="136"/>
        <end position="158"/>
    </location>
</feature>
<proteinExistence type="predicted"/>
<keyword evidence="11" id="KW-1185">Reference proteome</keyword>
<evidence type="ECO:0000256" key="1">
    <source>
        <dbReference type="ARBA" id="ARBA00004651"/>
    </source>
</evidence>
<dbReference type="GO" id="GO:0016887">
    <property type="term" value="F:ATP hydrolysis activity"/>
    <property type="evidence" value="ECO:0007669"/>
    <property type="project" value="InterPro"/>
</dbReference>
<accession>A0A1V9GDW0</accession>
<dbReference type="PROSITE" id="PS50929">
    <property type="entry name" value="ABC_TM1F"/>
    <property type="match status" value="1"/>
</dbReference>
<evidence type="ECO:0000259" key="9">
    <source>
        <dbReference type="PROSITE" id="PS50929"/>
    </source>
</evidence>
<keyword evidence="2 7" id="KW-0812">Transmembrane</keyword>
<dbReference type="GO" id="GO:0140359">
    <property type="term" value="F:ABC-type transporter activity"/>
    <property type="evidence" value="ECO:0007669"/>
    <property type="project" value="InterPro"/>
</dbReference>
<evidence type="ECO:0000256" key="3">
    <source>
        <dbReference type="ARBA" id="ARBA00022741"/>
    </source>
</evidence>
<feature type="transmembrane region" description="Helical" evidence="7">
    <location>
        <begin position="281"/>
        <end position="301"/>
    </location>
</feature>
<feature type="domain" description="ABC transmembrane type-1" evidence="9">
    <location>
        <begin position="30"/>
        <end position="306"/>
    </location>
</feature>
<evidence type="ECO:0000256" key="6">
    <source>
        <dbReference type="ARBA" id="ARBA00023136"/>
    </source>
</evidence>
<feature type="transmembrane region" description="Helical" evidence="7">
    <location>
        <begin position="60"/>
        <end position="79"/>
    </location>
</feature>
<dbReference type="GO" id="GO:0005886">
    <property type="term" value="C:plasma membrane"/>
    <property type="evidence" value="ECO:0007669"/>
    <property type="project" value="UniProtKB-SubCell"/>
</dbReference>
<dbReference type="InterPro" id="IPR036640">
    <property type="entry name" value="ABC1_TM_sf"/>
</dbReference>
<keyword evidence="3" id="KW-0547">Nucleotide-binding</keyword>
<comment type="caution">
    <text evidence="10">The sequence shown here is derived from an EMBL/GenBank/DDBJ whole genome shotgun (WGS) entry which is preliminary data.</text>
</comment>
<dbReference type="InterPro" id="IPR005898">
    <property type="entry name" value="Cyc_pep_transpt_SyrD/YojI"/>
</dbReference>
<evidence type="ECO:0000259" key="8">
    <source>
        <dbReference type="PROSITE" id="PS50893"/>
    </source>
</evidence>
<dbReference type="STRING" id="550983.A4R26_02300"/>
<evidence type="ECO:0008006" key="12">
    <source>
        <dbReference type="Google" id="ProtNLM"/>
    </source>
</evidence>
<gene>
    <name evidence="10" type="ORF">A4R26_02300</name>
</gene>
<dbReference type="InterPro" id="IPR003439">
    <property type="entry name" value="ABC_transporter-like_ATP-bd"/>
</dbReference>
<dbReference type="PANTHER" id="PTHR24221">
    <property type="entry name" value="ATP-BINDING CASSETTE SUB-FAMILY B"/>
    <property type="match status" value="1"/>
</dbReference>
<dbReference type="Proteomes" id="UP000192276">
    <property type="component" value="Unassembled WGS sequence"/>
</dbReference>
<dbReference type="SUPFAM" id="SSF52540">
    <property type="entry name" value="P-loop containing nucleoside triphosphate hydrolases"/>
    <property type="match status" value="1"/>
</dbReference>
<evidence type="ECO:0000256" key="5">
    <source>
        <dbReference type="ARBA" id="ARBA00022989"/>
    </source>
</evidence>
<dbReference type="Gene3D" id="3.40.50.300">
    <property type="entry name" value="P-loop containing nucleotide triphosphate hydrolases"/>
    <property type="match status" value="1"/>
</dbReference>
<evidence type="ECO:0000256" key="7">
    <source>
        <dbReference type="SAM" id="Phobius"/>
    </source>
</evidence>
<dbReference type="Pfam" id="PF00005">
    <property type="entry name" value="ABC_tran"/>
    <property type="match status" value="1"/>
</dbReference>
<dbReference type="SUPFAM" id="SSF90123">
    <property type="entry name" value="ABC transporter transmembrane region"/>
    <property type="match status" value="1"/>
</dbReference>
<evidence type="ECO:0000256" key="4">
    <source>
        <dbReference type="ARBA" id="ARBA00022840"/>
    </source>
</evidence>
<dbReference type="SMART" id="SM00382">
    <property type="entry name" value="AAA"/>
    <property type="match status" value="1"/>
</dbReference>
<dbReference type="InterPro" id="IPR003593">
    <property type="entry name" value="AAA+_ATPase"/>
</dbReference>
<evidence type="ECO:0000313" key="10">
    <source>
        <dbReference type="EMBL" id="OQP68648.1"/>
    </source>
</evidence>
<dbReference type="GO" id="GO:0034040">
    <property type="term" value="F:ATPase-coupled lipid transmembrane transporter activity"/>
    <property type="evidence" value="ECO:0007669"/>
    <property type="project" value="TreeGrafter"/>
</dbReference>
<dbReference type="InterPro" id="IPR027417">
    <property type="entry name" value="P-loop_NTPase"/>
</dbReference>
<dbReference type="CDD" id="cd03228">
    <property type="entry name" value="ABCC_MRP_Like"/>
    <property type="match status" value="1"/>
</dbReference>
<name>A0A1V9GDW0_9BACT</name>
<evidence type="ECO:0000256" key="2">
    <source>
        <dbReference type="ARBA" id="ARBA00022692"/>
    </source>
</evidence>
<feature type="transmembrane region" description="Helical" evidence="7">
    <location>
        <begin position="250"/>
        <end position="269"/>
    </location>
</feature>
<organism evidence="10 11">
    <name type="scientific">Niastella populi</name>
    <dbReference type="NCBI Taxonomy" id="550983"/>
    <lineage>
        <taxon>Bacteria</taxon>
        <taxon>Pseudomonadati</taxon>
        <taxon>Bacteroidota</taxon>
        <taxon>Chitinophagia</taxon>
        <taxon>Chitinophagales</taxon>
        <taxon>Chitinophagaceae</taxon>
        <taxon>Niastella</taxon>
    </lineage>
</organism>
<dbReference type="GO" id="GO:1904680">
    <property type="term" value="F:peptide transmembrane transporter activity"/>
    <property type="evidence" value="ECO:0007669"/>
    <property type="project" value="InterPro"/>
</dbReference>
<keyword evidence="4" id="KW-0067">ATP-binding</keyword>
<dbReference type="AlphaFoldDB" id="A0A1V9GDW0"/>
<feature type="transmembrane region" description="Helical" evidence="7">
    <location>
        <begin position="26"/>
        <end position="48"/>
    </location>
</feature>
<dbReference type="PANTHER" id="PTHR24221:SF654">
    <property type="entry name" value="ATP-BINDING CASSETTE SUB-FAMILY B MEMBER 6"/>
    <property type="match status" value="1"/>
</dbReference>
<dbReference type="GO" id="GO:0005524">
    <property type="term" value="F:ATP binding"/>
    <property type="evidence" value="ECO:0007669"/>
    <property type="project" value="UniProtKB-KW"/>
</dbReference>
<feature type="transmembrane region" description="Helical" evidence="7">
    <location>
        <begin position="164"/>
        <end position="182"/>
    </location>
</feature>
<feature type="domain" description="ABC transporter" evidence="8">
    <location>
        <begin position="340"/>
        <end position="554"/>
    </location>
</feature>
<dbReference type="InterPro" id="IPR039421">
    <property type="entry name" value="Type_1_exporter"/>
</dbReference>
<dbReference type="NCBIfam" id="TIGR01194">
    <property type="entry name" value="cyc_pep_trnsptr"/>
    <property type="match status" value="1"/>
</dbReference>
<keyword evidence="5 7" id="KW-1133">Transmembrane helix</keyword>